<feature type="compositionally biased region" description="Acidic residues" evidence="1">
    <location>
        <begin position="47"/>
        <end position="60"/>
    </location>
</feature>
<gene>
    <name evidence="3" type="ORF">AAP_03668</name>
</gene>
<evidence type="ECO:0008006" key="5">
    <source>
        <dbReference type="Google" id="ProtNLM"/>
    </source>
</evidence>
<evidence type="ECO:0000313" key="3">
    <source>
        <dbReference type="EMBL" id="KZZ90573.1"/>
    </source>
</evidence>
<dbReference type="OrthoDB" id="3353407at2759"/>
<feature type="region of interest" description="Disordered" evidence="1">
    <location>
        <begin position="1"/>
        <end position="116"/>
    </location>
</feature>
<protein>
    <recommendedName>
        <fullName evidence="5">Major facilitator superfamily transporter</fullName>
    </recommendedName>
</protein>
<dbReference type="EMBL" id="AZGZ01000016">
    <property type="protein sequence ID" value="KZZ90573.1"/>
    <property type="molecule type" value="Genomic_DNA"/>
</dbReference>
<feature type="region of interest" description="Disordered" evidence="1">
    <location>
        <begin position="592"/>
        <end position="621"/>
    </location>
</feature>
<keyword evidence="2" id="KW-0472">Membrane</keyword>
<dbReference type="InterPro" id="IPR021822">
    <property type="entry name" value="DUF3405"/>
</dbReference>
<keyword evidence="2" id="KW-1133">Transmembrane helix</keyword>
<organism evidence="3 4">
    <name type="scientific">Ascosphaera apis ARSEF 7405</name>
    <dbReference type="NCBI Taxonomy" id="392613"/>
    <lineage>
        <taxon>Eukaryota</taxon>
        <taxon>Fungi</taxon>
        <taxon>Dikarya</taxon>
        <taxon>Ascomycota</taxon>
        <taxon>Pezizomycotina</taxon>
        <taxon>Eurotiomycetes</taxon>
        <taxon>Eurotiomycetidae</taxon>
        <taxon>Onygenales</taxon>
        <taxon>Ascosphaeraceae</taxon>
        <taxon>Ascosphaera</taxon>
    </lineage>
</organism>
<dbReference type="PANTHER" id="PTHR36205">
    <property type="entry name" value="CHROMOSOME 19, WHOLE GENOME SHOTGUN SEQUENCE"/>
    <property type="match status" value="1"/>
</dbReference>
<sequence>MVRRFSNPSAFRGSAGDEKEERKIYSLGLRDQRYGSGGDVEKQNYGGEEDDYGDDHDDDDSLHHEASPLNGFHNRQSTPSSPLPFSSSSPDGEKSSSPPRRSTRRRPTPVFHDRTKLPKHLKTVPAIRMRIPYIWLQRLCLVVFICIILSGIVLWKATSVTSHSKLPSNDKQRTWEAFERLGRFYGGVRSLVPRNENTPEYTGNGTKTFTTKSTYFDIGDADYETLLGKGPSLESAIFDPYPNYTSPEYIEQYGVKHDCFLDAGGKVDIPRLRYYPGVPAAFPDAPVGSNKMLGIEDDLCFDRFGRLGAYGYGYAKDLGGTGAGVNGGDRTDIDPIWEDIPPVDFRKMKWGEAQDRCVNSNLHRFTRQAASKAESNSSKIEDERGSERVQRSVLLLRTWYGYHYTPETIIYLRSLIAELSLLSGGEYTVHFLIHVKDDDIPIWSDKETHDNILKEALPEEFEGMGTLWSEKQMELIYWGMEQRNPKRSVYGNYRSSFMPVQFWSYQHPEFDFVWNWEMDARNTGSWYHFFEKVSQWAKKQPRKGLWERNARYYVPAAHGDWEEFKHRVHIQTEEGTALTGDVHKSLGKVANANNNEESGQQLPQRKREKPIWGPERPDQDDIMEVEGEGIPIDSEDEDDYQWGVDEDADLIVLNPLFDPEGTTWLLRDDATGYNRKFMGPPPRRSAIIAASRLSRKLLLTMHREGVFKKHTMFTEMWPASCALHHGFKAVYAPHSMYFDRRWPTSYLEAVFNAGKNGATGGARTSVYGDREHNFFGTTWFYSARHGTNLWIRWLGLKGAGEKGGEDWEVMNEGRMCLPPMLIHPVKQVDMSLTSEYTWKGENLTWKRADDTQA</sequence>
<proteinExistence type="predicted"/>
<comment type="caution">
    <text evidence="3">The sequence shown here is derived from an EMBL/GenBank/DDBJ whole genome shotgun (WGS) entry which is preliminary data.</text>
</comment>
<keyword evidence="2" id="KW-0812">Transmembrane</keyword>
<dbReference type="VEuPathDB" id="FungiDB:AAP_03668"/>
<reference evidence="3 4" key="1">
    <citation type="journal article" date="2016" name="Genome Biol. Evol.">
        <title>Divergent and convergent evolution of fungal pathogenicity.</title>
        <authorList>
            <person name="Shang Y."/>
            <person name="Xiao G."/>
            <person name="Zheng P."/>
            <person name="Cen K."/>
            <person name="Zhan S."/>
            <person name="Wang C."/>
        </authorList>
    </citation>
    <scope>NUCLEOTIDE SEQUENCE [LARGE SCALE GENOMIC DNA]</scope>
    <source>
        <strain evidence="3 4">ARSEF 7405</strain>
    </source>
</reference>
<dbReference type="PANTHER" id="PTHR36205:SF1">
    <property type="entry name" value="MAJOR FACILITATOR SUPERFAMILY TRANSPORTER"/>
    <property type="match status" value="1"/>
</dbReference>
<dbReference type="Proteomes" id="UP000242877">
    <property type="component" value="Unassembled WGS sequence"/>
</dbReference>
<feature type="compositionally biased region" description="Low complexity" evidence="1">
    <location>
        <begin position="77"/>
        <end position="100"/>
    </location>
</feature>
<feature type="compositionally biased region" description="Basic and acidic residues" evidence="1">
    <location>
        <begin position="15"/>
        <end position="24"/>
    </location>
</feature>
<evidence type="ECO:0000256" key="2">
    <source>
        <dbReference type="SAM" id="Phobius"/>
    </source>
</evidence>
<keyword evidence="4" id="KW-1185">Reference proteome</keyword>
<feature type="compositionally biased region" description="Polar residues" evidence="1">
    <location>
        <begin position="592"/>
        <end position="603"/>
    </location>
</feature>
<evidence type="ECO:0000313" key="4">
    <source>
        <dbReference type="Proteomes" id="UP000242877"/>
    </source>
</evidence>
<evidence type="ECO:0000256" key="1">
    <source>
        <dbReference type="SAM" id="MobiDB-lite"/>
    </source>
</evidence>
<dbReference type="AlphaFoldDB" id="A0A162I9Z6"/>
<dbReference type="Pfam" id="PF11885">
    <property type="entry name" value="DUF3405"/>
    <property type="match status" value="1"/>
</dbReference>
<feature type="transmembrane region" description="Helical" evidence="2">
    <location>
        <begin position="135"/>
        <end position="155"/>
    </location>
</feature>
<accession>A0A162I9Z6</accession>
<name>A0A162I9Z6_9EURO</name>